<evidence type="ECO:0000313" key="3">
    <source>
        <dbReference type="Proteomes" id="UP000198914"/>
    </source>
</evidence>
<evidence type="ECO:0000259" key="1">
    <source>
        <dbReference type="PROSITE" id="PS50994"/>
    </source>
</evidence>
<dbReference type="InterPro" id="IPR025948">
    <property type="entry name" value="HTH-like_dom"/>
</dbReference>
<protein>
    <submittedName>
        <fullName evidence="2">Putative transposase</fullName>
    </submittedName>
</protein>
<dbReference type="PANTHER" id="PTHR47515">
    <property type="entry name" value="LOW CALCIUM RESPONSE LOCUS PROTEIN T"/>
    <property type="match status" value="1"/>
</dbReference>
<sequence length="279" mass="31671">MVAPGVKREAVAQACAMHGVSQRRACKALAVDRSSVRYLSVRPDDADARAAMKAVAVERRRFGYRRIHVMLERQGIVMNLKKLRRLYREERLQVRRRGGRKRALGTRRPMLVPDAPNVRWSLDFVSDALTDGRRFRVLAVVDDHTRECLALVADTSLSGLRVVRELDVVIALRGRPAMIVSDNGTEFTSMAILSWSQRTGIDWHYIAPGKPMQNGFIESFNGRFRDELLNETLFSSLDMARQEIRAWQHDYNNHRPHSGLGNIPPAEFVARKGMEIPAA</sequence>
<dbReference type="SUPFAM" id="SSF53098">
    <property type="entry name" value="Ribonuclease H-like"/>
    <property type="match status" value="1"/>
</dbReference>
<dbReference type="GO" id="GO:0003676">
    <property type="term" value="F:nucleic acid binding"/>
    <property type="evidence" value="ECO:0007669"/>
    <property type="project" value="InterPro"/>
</dbReference>
<dbReference type="InterPro" id="IPR036397">
    <property type="entry name" value="RNaseH_sf"/>
</dbReference>
<keyword evidence="3" id="KW-1185">Reference proteome</keyword>
<dbReference type="InterPro" id="IPR012337">
    <property type="entry name" value="RNaseH-like_sf"/>
</dbReference>
<gene>
    <name evidence="2" type="ORF">SAMN05444004_1373</name>
</gene>
<organism evidence="2 3">
    <name type="scientific">Jannaschia faecimaris</name>
    <dbReference type="NCBI Taxonomy" id="1244108"/>
    <lineage>
        <taxon>Bacteria</taxon>
        <taxon>Pseudomonadati</taxon>
        <taxon>Pseudomonadota</taxon>
        <taxon>Alphaproteobacteria</taxon>
        <taxon>Rhodobacterales</taxon>
        <taxon>Roseobacteraceae</taxon>
        <taxon>Jannaschia</taxon>
    </lineage>
</organism>
<dbReference type="STRING" id="1244108.SAMN05444004_1373"/>
<evidence type="ECO:0000313" key="2">
    <source>
        <dbReference type="EMBL" id="SDZ62043.1"/>
    </source>
</evidence>
<proteinExistence type="predicted"/>
<dbReference type="Gene3D" id="3.30.420.10">
    <property type="entry name" value="Ribonuclease H-like superfamily/Ribonuclease H"/>
    <property type="match status" value="1"/>
</dbReference>
<dbReference type="AlphaFoldDB" id="A0A1H3UHV0"/>
<name>A0A1H3UHV0_9RHOB</name>
<dbReference type="Pfam" id="PF13683">
    <property type="entry name" value="rve_3"/>
    <property type="match status" value="1"/>
</dbReference>
<dbReference type="Pfam" id="PF13276">
    <property type="entry name" value="HTH_21"/>
    <property type="match status" value="1"/>
</dbReference>
<reference evidence="3" key="1">
    <citation type="submission" date="2016-10" db="EMBL/GenBank/DDBJ databases">
        <authorList>
            <person name="Varghese N."/>
            <person name="Submissions S."/>
        </authorList>
    </citation>
    <scope>NUCLEOTIDE SEQUENCE [LARGE SCALE GENOMIC DNA]</scope>
    <source>
        <strain evidence="3">DSM 100420</strain>
    </source>
</reference>
<dbReference type="InterPro" id="IPR048020">
    <property type="entry name" value="Transpos_IS3"/>
</dbReference>
<dbReference type="PANTHER" id="PTHR47515:SF1">
    <property type="entry name" value="BLR2054 PROTEIN"/>
    <property type="match status" value="1"/>
</dbReference>
<dbReference type="NCBIfam" id="NF033516">
    <property type="entry name" value="transpos_IS3"/>
    <property type="match status" value="1"/>
</dbReference>
<dbReference type="EMBL" id="FNPX01000037">
    <property type="protein sequence ID" value="SDZ62043.1"/>
    <property type="molecule type" value="Genomic_DNA"/>
</dbReference>
<dbReference type="GO" id="GO:0015074">
    <property type="term" value="P:DNA integration"/>
    <property type="evidence" value="ECO:0007669"/>
    <property type="project" value="InterPro"/>
</dbReference>
<dbReference type="PROSITE" id="PS50994">
    <property type="entry name" value="INTEGRASE"/>
    <property type="match status" value="1"/>
</dbReference>
<feature type="domain" description="Integrase catalytic" evidence="1">
    <location>
        <begin position="112"/>
        <end position="272"/>
    </location>
</feature>
<accession>A0A1H3UHV0</accession>
<dbReference type="Proteomes" id="UP000198914">
    <property type="component" value="Unassembled WGS sequence"/>
</dbReference>
<dbReference type="InterPro" id="IPR001584">
    <property type="entry name" value="Integrase_cat-core"/>
</dbReference>